<sequence>MANRHSTPSFLAARETSWDLPAHAEAVRDSRDMVRETLTAWGLSAPVSDVLVIVSELHTNAIRYGAAPITLRLRLTGRCLGGEVADRGTHFAPPPRPADDQENGRGLQIVAALSTGWGIDPQPDGKAVWFTRCW</sequence>
<evidence type="ECO:0000256" key="1">
    <source>
        <dbReference type="ARBA" id="ARBA00022527"/>
    </source>
</evidence>
<dbReference type="Pfam" id="PF13581">
    <property type="entry name" value="HATPase_c_2"/>
    <property type="match status" value="1"/>
</dbReference>
<dbReference type="GO" id="GO:0005524">
    <property type="term" value="F:ATP binding"/>
    <property type="evidence" value="ECO:0007669"/>
    <property type="project" value="UniProtKB-KW"/>
</dbReference>
<dbReference type="RefSeq" id="WP_380748018.1">
    <property type="nucleotide sequence ID" value="NZ_JBHSRF010000006.1"/>
</dbReference>
<dbReference type="InterPro" id="IPR050267">
    <property type="entry name" value="Anti-sigma-factor_SerPK"/>
</dbReference>
<name>A0ABW1ND60_9ACTN</name>
<dbReference type="CDD" id="cd16936">
    <property type="entry name" value="HATPase_RsbW-like"/>
    <property type="match status" value="1"/>
</dbReference>
<dbReference type="InterPro" id="IPR003594">
    <property type="entry name" value="HATPase_dom"/>
</dbReference>
<evidence type="ECO:0000313" key="3">
    <source>
        <dbReference type="EMBL" id="MFC6080838.1"/>
    </source>
</evidence>
<protein>
    <submittedName>
        <fullName evidence="3">ATP-binding protein</fullName>
    </submittedName>
</protein>
<reference evidence="4" key="1">
    <citation type="journal article" date="2019" name="Int. J. Syst. Evol. Microbiol.">
        <title>The Global Catalogue of Microorganisms (GCM) 10K type strain sequencing project: providing services to taxonomists for standard genome sequencing and annotation.</title>
        <authorList>
            <consortium name="The Broad Institute Genomics Platform"/>
            <consortium name="The Broad Institute Genome Sequencing Center for Infectious Disease"/>
            <person name="Wu L."/>
            <person name="Ma J."/>
        </authorList>
    </citation>
    <scope>NUCLEOTIDE SEQUENCE [LARGE SCALE GENOMIC DNA]</scope>
    <source>
        <strain evidence="4">JCM 30346</strain>
    </source>
</reference>
<gene>
    <name evidence="3" type="ORF">ACFP1K_06675</name>
</gene>
<keyword evidence="1" id="KW-0723">Serine/threonine-protein kinase</keyword>
<dbReference type="PANTHER" id="PTHR35526">
    <property type="entry name" value="ANTI-SIGMA-F FACTOR RSBW-RELATED"/>
    <property type="match status" value="1"/>
</dbReference>
<keyword evidence="4" id="KW-1185">Reference proteome</keyword>
<dbReference type="Proteomes" id="UP001596137">
    <property type="component" value="Unassembled WGS sequence"/>
</dbReference>
<dbReference type="SUPFAM" id="SSF55874">
    <property type="entry name" value="ATPase domain of HSP90 chaperone/DNA topoisomerase II/histidine kinase"/>
    <property type="match status" value="1"/>
</dbReference>
<dbReference type="InterPro" id="IPR036890">
    <property type="entry name" value="HATPase_C_sf"/>
</dbReference>
<evidence type="ECO:0000313" key="4">
    <source>
        <dbReference type="Proteomes" id="UP001596137"/>
    </source>
</evidence>
<keyword evidence="1" id="KW-0418">Kinase</keyword>
<keyword evidence="3" id="KW-0547">Nucleotide-binding</keyword>
<dbReference type="EMBL" id="JBHSRF010000006">
    <property type="protein sequence ID" value="MFC6080838.1"/>
    <property type="molecule type" value="Genomic_DNA"/>
</dbReference>
<keyword evidence="1" id="KW-0808">Transferase</keyword>
<proteinExistence type="predicted"/>
<comment type="caution">
    <text evidence="3">The sequence shown here is derived from an EMBL/GenBank/DDBJ whole genome shotgun (WGS) entry which is preliminary data.</text>
</comment>
<dbReference type="PANTHER" id="PTHR35526:SF3">
    <property type="entry name" value="ANTI-SIGMA-F FACTOR RSBW"/>
    <property type="match status" value="1"/>
</dbReference>
<organism evidence="3 4">
    <name type="scientific">Sphaerisporangium aureirubrum</name>
    <dbReference type="NCBI Taxonomy" id="1544736"/>
    <lineage>
        <taxon>Bacteria</taxon>
        <taxon>Bacillati</taxon>
        <taxon>Actinomycetota</taxon>
        <taxon>Actinomycetes</taxon>
        <taxon>Streptosporangiales</taxon>
        <taxon>Streptosporangiaceae</taxon>
        <taxon>Sphaerisporangium</taxon>
    </lineage>
</organism>
<accession>A0ABW1ND60</accession>
<feature type="domain" description="Histidine kinase/HSP90-like ATPase" evidence="2">
    <location>
        <begin position="20"/>
        <end position="131"/>
    </location>
</feature>
<dbReference type="Gene3D" id="3.30.565.10">
    <property type="entry name" value="Histidine kinase-like ATPase, C-terminal domain"/>
    <property type="match status" value="1"/>
</dbReference>
<evidence type="ECO:0000259" key="2">
    <source>
        <dbReference type="Pfam" id="PF13581"/>
    </source>
</evidence>
<keyword evidence="3" id="KW-0067">ATP-binding</keyword>